<dbReference type="InterPro" id="IPR029058">
    <property type="entry name" value="AB_hydrolase_fold"/>
</dbReference>
<dbReference type="Proteomes" id="UP000019132">
    <property type="component" value="Unassembled WGS sequence"/>
</dbReference>
<feature type="domain" description="Serine hydrolase" evidence="2">
    <location>
        <begin position="3"/>
        <end position="228"/>
    </location>
</feature>
<dbReference type="AlphaFoldDB" id="K3WPL5"/>
<dbReference type="VEuPathDB" id="FungiDB:PYU1_G006893"/>
<organism evidence="3 4">
    <name type="scientific">Globisporangium ultimum (strain ATCC 200006 / CBS 805.95 / DAOM BR144)</name>
    <name type="common">Pythium ultimum</name>
    <dbReference type="NCBI Taxonomy" id="431595"/>
    <lineage>
        <taxon>Eukaryota</taxon>
        <taxon>Sar</taxon>
        <taxon>Stramenopiles</taxon>
        <taxon>Oomycota</taxon>
        <taxon>Peronosporomycetes</taxon>
        <taxon>Pythiales</taxon>
        <taxon>Pythiaceae</taxon>
        <taxon>Globisporangium</taxon>
    </lineage>
</organism>
<dbReference type="HOGENOM" id="CLU_051938_3_2_1"/>
<dbReference type="InterPro" id="IPR050593">
    <property type="entry name" value="LovG"/>
</dbReference>
<dbReference type="EMBL" id="GL376560">
    <property type="status" value="NOT_ANNOTATED_CDS"/>
    <property type="molecule type" value="Genomic_DNA"/>
</dbReference>
<dbReference type="GO" id="GO:0005634">
    <property type="term" value="C:nucleus"/>
    <property type="evidence" value="ECO:0007669"/>
    <property type="project" value="TreeGrafter"/>
</dbReference>
<reference evidence="4" key="1">
    <citation type="journal article" date="2010" name="Genome Biol.">
        <title>Genome sequence of the necrotrophic plant pathogen Pythium ultimum reveals original pathogenicity mechanisms and effector repertoire.</title>
        <authorList>
            <person name="Levesque C.A."/>
            <person name="Brouwer H."/>
            <person name="Cano L."/>
            <person name="Hamilton J.P."/>
            <person name="Holt C."/>
            <person name="Huitema E."/>
            <person name="Raffaele S."/>
            <person name="Robideau G.P."/>
            <person name="Thines M."/>
            <person name="Win J."/>
            <person name="Zerillo M.M."/>
            <person name="Beakes G.W."/>
            <person name="Boore J.L."/>
            <person name="Busam D."/>
            <person name="Dumas B."/>
            <person name="Ferriera S."/>
            <person name="Fuerstenberg S.I."/>
            <person name="Gachon C.M."/>
            <person name="Gaulin E."/>
            <person name="Govers F."/>
            <person name="Grenville-Briggs L."/>
            <person name="Horner N."/>
            <person name="Hostetler J."/>
            <person name="Jiang R.H."/>
            <person name="Johnson J."/>
            <person name="Krajaejun T."/>
            <person name="Lin H."/>
            <person name="Meijer H.J."/>
            <person name="Moore B."/>
            <person name="Morris P."/>
            <person name="Phuntmart V."/>
            <person name="Puiu D."/>
            <person name="Shetty J."/>
            <person name="Stajich J.E."/>
            <person name="Tripathy S."/>
            <person name="Wawra S."/>
            <person name="van West P."/>
            <person name="Whitty B.R."/>
            <person name="Coutinho P.M."/>
            <person name="Henrissat B."/>
            <person name="Martin F."/>
            <person name="Thomas P.D."/>
            <person name="Tyler B.M."/>
            <person name="De Vries R.P."/>
            <person name="Kamoun S."/>
            <person name="Yandell M."/>
            <person name="Tisserat N."/>
            <person name="Buell C.R."/>
        </authorList>
    </citation>
    <scope>NUCLEOTIDE SEQUENCE</scope>
    <source>
        <strain evidence="4">DAOM:BR144</strain>
    </source>
</reference>
<dbReference type="PANTHER" id="PTHR48070:SF6">
    <property type="entry name" value="ESTERASE OVCA2"/>
    <property type="match status" value="1"/>
</dbReference>
<dbReference type="eggNOG" id="KOG2551">
    <property type="taxonomic scope" value="Eukaryota"/>
</dbReference>
<keyword evidence="1" id="KW-0378">Hydrolase</keyword>
<dbReference type="Pfam" id="PF03959">
    <property type="entry name" value="FSH1"/>
    <property type="match status" value="1"/>
</dbReference>
<sequence length="246" mass="27544">MARLRVLCLHGWRTNGKIMKLQTHGLRQTLEPHGAEFVYLDAPFLATGPAPEIVRTVFEKEAPFFQWWDAIKREPANVGKVSEEGSSDQKERSVYNYKGLDHTLDFLMGQIQMLGPIDVLLGFSQGAAAVTVLTAHHKKVYGGLPPWKVCVLVSGFVPRAVEAQHVMHDMFGNPYELDVPSIHVIGKADDMVKQSERLHDYYSGEDKGVQKLKFVHEEGHKFPTPSRHRALYTDIATALAEIVGSN</sequence>
<dbReference type="OMA" id="QIHKWPQ"/>
<name>K3WPL5_GLOUD</name>
<evidence type="ECO:0000313" key="3">
    <source>
        <dbReference type="EnsemblProtists" id="PYU1_T006907"/>
    </source>
</evidence>
<dbReference type="InParanoid" id="K3WPL5"/>
<dbReference type="EnsemblProtists" id="PYU1_T006907">
    <property type="protein sequence ID" value="PYU1_T006907"/>
    <property type="gene ID" value="PYU1_G006893"/>
</dbReference>
<dbReference type="GO" id="GO:0016787">
    <property type="term" value="F:hydrolase activity"/>
    <property type="evidence" value="ECO:0007669"/>
    <property type="project" value="UniProtKB-KW"/>
</dbReference>
<reference evidence="4" key="2">
    <citation type="submission" date="2010-04" db="EMBL/GenBank/DDBJ databases">
        <authorList>
            <person name="Buell R."/>
            <person name="Hamilton J."/>
            <person name="Hostetler J."/>
        </authorList>
    </citation>
    <scope>NUCLEOTIDE SEQUENCE [LARGE SCALE GENOMIC DNA]</scope>
    <source>
        <strain evidence="4">DAOM:BR144</strain>
    </source>
</reference>
<evidence type="ECO:0000259" key="2">
    <source>
        <dbReference type="Pfam" id="PF03959"/>
    </source>
</evidence>
<proteinExistence type="predicted"/>
<evidence type="ECO:0000313" key="4">
    <source>
        <dbReference type="Proteomes" id="UP000019132"/>
    </source>
</evidence>
<dbReference type="PANTHER" id="PTHR48070">
    <property type="entry name" value="ESTERASE OVCA2"/>
    <property type="match status" value="1"/>
</dbReference>
<dbReference type="Gene3D" id="3.40.50.1820">
    <property type="entry name" value="alpha/beta hydrolase"/>
    <property type="match status" value="1"/>
</dbReference>
<dbReference type="SUPFAM" id="SSF53474">
    <property type="entry name" value="alpha/beta-Hydrolases"/>
    <property type="match status" value="1"/>
</dbReference>
<dbReference type="STRING" id="431595.K3WPL5"/>
<reference evidence="3" key="3">
    <citation type="submission" date="2015-02" db="UniProtKB">
        <authorList>
            <consortium name="EnsemblProtists"/>
        </authorList>
    </citation>
    <scope>IDENTIFICATION</scope>
    <source>
        <strain evidence="3">DAOM BR144</strain>
    </source>
</reference>
<keyword evidence="4" id="KW-1185">Reference proteome</keyword>
<dbReference type="InterPro" id="IPR005645">
    <property type="entry name" value="FSH-like_dom"/>
</dbReference>
<evidence type="ECO:0000256" key="1">
    <source>
        <dbReference type="ARBA" id="ARBA00022801"/>
    </source>
</evidence>
<dbReference type="GO" id="GO:0005737">
    <property type="term" value="C:cytoplasm"/>
    <property type="evidence" value="ECO:0007669"/>
    <property type="project" value="TreeGrafter"/>
</dbReference>
<protein>
    <recommendedName>
        <fullName evidence="2">Serine hydrolase domain-containing protein</fullName>
    </recommendedName>
</protein>
<accession>K3WPL5</accession>